<dbReference type="STRING" id="1123243.SAMN02745190_01094"/>
<evidence type="ECO:0000313" key="2">
    <source>
        <dbReference type="EMBL" id="SHE76070.1"/>
    </source>
</evidence>
<dbReference type="Proteomes" id="UP000184404">
    <property type="component" value="Unassembled WGS sequence"/>
</dbReference>
<dbReference type="RefSeq" id="WP_094756487.1">
    <property type="nucleotide sequence ID" value="NZ_FQUG01000004.1"/>
</dbReference>
<sequence length="79" mass="9007">MKEEAVAFIKMLWDEQRGAFIGTVVGVLFALFILLFGLWRVLFVLLCAGAGLWLGRKFDKVGAAWADERSHWSRNDSFK</sequence>
<dbReference type="EMBL" id="FQUG01000004">
    <property type="protein sequence ID" value="SHE76070.1"/>
    <property type="molecule type" value="Genomic_DNA"/>
</dbReference>
<dbReference type="Pfam" id="PF10031">
    <property type="entry name" value="DUF2273"/>
    <property type="match status" value="1"/>
</dbReference>
<name>A0A1M4W4J4_9FIRM</name>
<keyword evidence="1" id="KW-0472">Membrane</keyword>
<dbReference type="AlphaFoldDB" id="A0A1M4W4J4"/>
<evidence type="ECO:0000256" key="1">
    <source>
        <dbReference type="SAM" id="Phobius"/>
    </source>
</evidence>
<accession>A0A1M4W4J4</accession>
<gene>
    <name evidence="2" type="ORF">SAMN02745190_01094</name>
</gene>
<organism evidence="2 3">
    <name type="scientific">Schwartzia succinivorans DSM 10502</name>
    <dbReference type="NCBI Taxonomy" id="1123243"/>
    <lineage>
        <taxon>Bacteria</taxon>
        <taxon>Bacillati</taxon>
        <taxon>Bacillota</taxon>
        <taxon>Negativicutes</taxon>
        <taxon>Selenomonadales</taxon>
        <taxon>Selenomonadaceae</taxon>
        <taxon>Schwartzia</taxon>
    </lineage>
</organism>
<reference evidence="2 3" key="1">
    <citation type="submission" date="2016-11" db="EMBL/GenBank/DDBJ databases">
        <authorList>
            <person name="Jaros S."/>
            <person name="Januszkiewicz K."/>
            <person name="Wedrychowicz H."/>
        </authorList>
    </citation>
    <scope>NUCLEOTIDE SEQUENCE [LARGE SCALE GENOMIC DNA]</scope>
    <source>
        <strain evidence="2 3">DSM 10502</strain>
    </source>
</reference>
<keyword evidence="1" id="KW-1133">Transmembrane helix</keyword>
<protein>
    <submittedName>
        <fullName evidence="2">Small integral membrane protein</fullName>
    </submittedName>
</protein>
<feature type="transmembrane region" description="Helical" evidence="1">
    <location>
        <begin position="20"/>
        <end position="53"/>
    </location>
</feature>
<keyword evidence="3" id="KW-1185">Reference proteome</keyword>
<dbReference type="InterPro" id="IPR018730">
    <property type="entry name" value="DUF2273"/>
</dbReference>
<evidence type="ECO:0000313" key="3">
    <source>
        <dbReference type="Proteomes" id="UP000184404"/>
    </source>
</evidence>
<dbReference type="OrthoDB" id="1727295at2"/>
<proteinExistence type="predicted"/>
<keyword evidence="1" id="KW-0812">Transmembrane</keyword>